<feature type="signal peptide" evidence="2">
    <location>
        <begin position="1"/>
        <end position="31"/>
    </location>
</feature>
<keyword evidence="1" id="KW-0472">Membrane</keyword>
<dbReference type="Proteomes" id="UP000554004">
    <property type="component" value="Unassembled WGS sequence"/>
</dbReference>
<evidence type="ECO:0000256" key="2">
    <source>
        <dbReference type="SAM" id="SignalP"/>
    </source>
</evidence>
<feature type="chain" id="PRO_5033029587" evidence="2">
    <location>
        <begin position="32"/>
        <end position="352"/>
    </location>
</feature>
<feature type="transmembrane region" description="Helical" evidence="1">
    <location>
        <begin position="294"/>
        <end position="312"/>
    </location>
</feature>
<reference evidence="3 4" key="1">
    <citation type="journal article" date="2020" name="Biotechnol. Biofuels">
        <title>New insights from the biogas microbiome by comprehensive genome-resolved metagenomics of nearly 1600 species originating from multiple anaerobic digesters.</title>
        <authorList>
            <person name="Campanaro S."/>
            <person name="Treu L."/>
            <person name="Rodriguez-R L.M."/>
            <person name="Kovalovszki A."/>
            <person name="Ziels R.M."/>
            <person name="Maus I."/>
            <person name="Zhu X."/>
            <person name="Kougias P.G."/>
            <person name="Basile A."/>
            <person name="Luo G."/>
            <person name="Schluter A."/>
            <person name="Konstantinidis K.T."/>
            <person name="Angelidaki I."/>
        </authorList>
    </citation>
    <scope>NUCLEOTIDE SEQUENCE [LARGE SCALE GENOMIC DNA]</scope>
    <source>
        <strain evidence="3">AS06rmzACSIP_421</strain>
    </source>
</reference>
<keyword evidence="1" id="KW-0812">Transmembrane</keyword>
<name>A0A847EU62_9BACT</name>
<evidence type="ECO:0000313" key="3">
    <source>
        <dbReference type="EMBL" id="NLE31206.1"/>
    </source>
</evidence>
<dbReference type="AlphaFoldDB" id="A0A847EU62"/>
<gene>
    <name evidence="3" type="ORF">GX618_02945</name>
</gene>
<evidence type="ECO:0000313" key="4">
    <source>
        <dbReference type="Proteomes" id="UP000554004"/>
    </source>
</evidence>
<evidence type="ECO:0000256" key="1">
    <source>
        <dbReference type="SAM" id="Phobius"/>
    </source>
</evidence>
<organism evidence="3 4">
    <name type="scientific">Candidatus Dojkabacteria bacterium</name>
    <dbReference type="NCBI Taxonomy" id="2099670"/>
    <lineage>
        <taxon>Bacteria</taxon>
        <taxon>Candidatus Dojkabacteria</taxon>
    </lineage>
</organism>
<accession>A0A847EU62</accession>
<keyword evidence="2" id="KW-0732">Signal</keyword>
<dbReference type="EMBL" id="JAAZAL010000107">
    <property type="protein sequence ID" value="NLE31206.1"/>
    <property type="molecule type" value="Genomic_DNA"/>
</dbReference>
<protein>
    <submittedName>
        <fullName evidence="3">Uncharacterized protein</fullName>
    </submittedName>
</protein>
<comment type="caution">
    <text evidence="3">The sequence shown here is derived from an EMBL/GenBank/DDBJ whole genome shotgun (WGS) entry which is preliminary data.</text>
</comment>
<proteinExistence type="predicted"/>
<keyword evidence="1" id="KW-1133">Transmembrane helix</keyword>
<sequence>METYKGNLLRKILLLFGIFFLALSSSNNLFAAEDCTGFGGWDAPYVVPNPGNYCQPINFSYIGRYTDDSTLYSETNLPSVQVYFDGGATQFTPDISYYLADDGTKSVRVSGTMGVDNDPMAEPNTCLTSGSHNISVVINSFDGTKQCTKLKAFSVAANTCDAVGSWSRIYSSVLPLNYCVPFQFFLTVGDSQGVGQIYAEFDGEDIRNHLVITREGLTAHITGTVGGPGACIPLGEHTLGISWTDSLGVSSTACQRGLAFDVVYNGGNNGEIEPIDPTPIGTVPKTGIFDDTKGATIFGLGLLFLAIGGVWLSDSMLKYNLLTKVTKSIPSKLKNFREKKNQSRKSKFEKKF</sequence>